<keyword evidence="5" id="KW-0676">Redox-active center</keyword>
<feature type="chain" id="PRO_5002144100" evidence="7">
    <location>
        <begin position="23"/>
        <end position="708"/>
    </location>
</feature>
<dbReference type="EMBL" id="JMCC02000061">
    <property type="protein sequence ID" value="KIG15009.1"/>
    <property type="molecule type" value="Genomic_DNA"/>
</dbReference>
<dbReference type="PROSITE" id="PS51257">
    <property type="entry name" value="PROKAR_LIPOPROTEIN"/>
    <property type="match status" value="1"/>
</dbReference>
<evidence type="ECO:0000256" key="6">
    <source>
        <dbReference type="SAM" id="MobiDB-lite"/>
    </source>
</evidence>
<dbReference type="Pfam" id="PF01323">
    <property type="entry name" value="DSBA"/>
    <property type="match status" value="1"/>
</dbReference>
<dbReference type="PANTHER" id="PTHR13887:SF14">
    <property type="entry name" value="DISULFIDE BOND FORMATION PROTEIN D"/>
    <property type="match status" value="1"/>
</dbReference>
<evidence type="ECO:0000256" key="1">
    <source>
        <dbReference type="ARBA" id="ARBA00005791"/>
    </source>
</evidence>
<dbReference type="InterPro" id="IPR012336">
    <property type="entry name" value="Thioredoxin-like_fold"/>
</dbReference>
<reference evidence="9 10" key="1">
    <citation type="submission" date="2014-12" db="EMBL/GenBank/DDBJ databases">
        <title>Genome assembly of Enhygromyxa salina DSM 15201.</title>
        <authorList>
            <person name="Sharma G."/>
            <person name="Subramanian S."/>
        </authorList>
    </citation>
    <scope>NUCLEOTIDE SEQUENCE [LARGE SCALE GENOMIC DNA]</scope>
    <source>
        <strain evidence="9 10">DSM 15201</strain>
    </source>
</reference>
<evidence type="ECO:0000256" key="5">
    <source>
        <dbReference type="ARBA" id="ARBA00023284"/>
    </source>
</evidence>
<dbReference type="InterPro" id="IPR013766">
    <property type="entry name" value="Thioredoxin_domain"/>
</dbReference>
<feature type="compositionally biased region" description="Low complexity" evidence="6">
    <location>
        <begin position="264"/>
        <end position="279"/>
    </location>
</feature>
<dbReference type="AlphaFoldDB" id="A0A0C1ZBC6"/>
<sequence length="708" mass="77039">MKRFALQTLIAAGLLFGLGATATTGCVAPPPKSGAAQAGTGTFVTMDEVDASMNDKVTGDRYQITYEKDDLWHGAPDGALVTIVEYSDFQCPYCSRLANSLKQISEEYPDDVRVVFKQFPLPMHDRAKPASEAVLAAHAQGKGWELHDLIFENARQLSDDDLIRYAEQVGVPDMAKFKADLTGHTFGAKVDAEMEQGKKFGVGSTPSFFINGRPERGTKSPEQLKEMIEAEKVMAQALLDAGSKKSEIYARIMKAAKAERAAPERPANAAAKGKQQQQARPGKPDPAKNYAVPVDDRPAKGEAGALVTIIEYSDFECPYCRKVLPTLKQIEEKYGADVRVVFRQQPLPMHKEAGPAASAALAAHQQGKFWEMHDALFAKAETRGLNDAAYIEMAKQLGLDIDKFNADRKSPAIAELIAGDQKIAMQFGAGGTPAFFVNGRPLSGAQPFEAFDAVVSEELAKAKAYMEANKVEPEQLYEEMSKGWETEVKPPPIADHIRRDIDVSTLAGKGNLKNPKLTLVECSDFDCPYCTRGAELVKAVFEDPKYKDVTAFYFANFPLPMHKTAEAAHRAAIAAGNQGKFFEMHDLLFADRTKRTEGDFKAMAAQLGLDVDKFMTDWNSEATKQKIVDDKALCSKHGVSGTPNFFINGRSMRGAVPLQMAATAFDEELAGGFEAAAKAGDKPAEGAAKDEKAEKPAKVAKDKAEKEG</sequence>
<comment type="caution">
    <text evidence="9">The sequence shown here is derived from an EMBL/GenBank/DDBJ whole genome shotgun (WGS) entry which is preliminary data.</text>
</comment>
<accession>A0A0C1ZBC6</accession>
<gene>
    <name evidence="9" type="ORF">DB30_06041</name>
</gene>
<evidence type="ECO:0000313" key="10">
    <source>
        <dbReference type="Proteomes" id="UP000031599"/>
    </source>
</evidence>
<keyword evidence="3" id="KW-0560">Oxidoreductase</keyword>
<dbReference type="InterPro" id="IPR001853">
    <property type="entry name" value="DSBA-like_thioredoxin_dom"/>
</dbReference>
<dbReference type="RefSeq" id="WP_052552373.1">
    <property type="nucleotide sequence ID" value="NZ_JMCC02000061.1"/>
</dbReference>
<dbReference type="PANTHER" id="PTHR13887">
    <property type="entry name" value="GLUTATHIONE S-TRANSFERASE KAPPA"/>
    <property type="match status" value="1"/>
</dbReference>
<dbReference type="PROSITE" id="PS51352">
    <property type="entry name" value="THIOREDOXIN_2"/>
    <property type="match status" value="3"/>
</dbReference>
<evidence type="ECO:0000256" key="4">
    <source>
        <dbReference type="ARBA" id="ARBA00023157"/>
    </source>
</evidence>
<protein>
    <submittedName>
        <fullName evidence="9">Periplasmic thiol disulfide interchange protein DsbA</fullName>
    </submittedName>
</protein>
<comment type="similarity">
    <text evidence="1">Belongs to the thioredoxin family. DsbA subfamily.</text>
</comment>
<evidence type="ECO:0000313" key="9">
    <source>
        <dbReference type="EMBL" id="KIG15009.1"/>
    </source>
</evidence>
<dbReference type="Gene3D" id="3.40.30.10">
    <property type="entry name" value="Glutaredoxin"/>
    <property type="match status" value="3"/>
</dbReference>
<dbReference type="InterPro" id="IPR036249">
    <property type="entry name" value="Thioredoxin-like_sf"/>
</dbReference>
<evidence type="ECO:0000259" key="8">
    <source>
        <dbReference type="PROSITE" id="PS51352"/>
    </source>
</evidence>
<feature type="compositionally biased region" description="Basic and acidic residues" evidence="6">
    <location>
        <begin position="679"/>
        <end position="708"/>
    </location>
</feature>
<dbReference type="Pfam" id="PF13462">
    <property type="entry name" value="Thioredoxin_4"/>
    <property type="match status" value="2"/>
</dbReference>
<feature type="domain" description="Thioredoxin" evidence="8">
    <location>
        <begin position="492"/>
        <end position="670"/>
    </location>
</feature>
<feature type="domain" description="Thioredoxin" evidence="8">
    <location>
        <begin position="256"/>
        <end position="460"/>
    </location>
</feature>
<proteinExistence type="inferred from homology"/>
<feature type="region of interest" description="Disordered" evidence="6">
    <location>
        <begin position="259"/>
        <end position="296"/>
    </location>
</feature>
<feature type="domain" description="Thioredoxin" evidence="8">
    <location>
        <begin position="22"/>
        <end position="233"/>
    </location>
</feature>
<evidence type="ECO:0000256" key="2">
    <source>
        <dbReference type="ARBA" id="ARBA00022729"/>
    </source>
</evidence>
<name>A0A0C1ZBC6_9BACT</name>
<feature type="region of interest" description="Disordered" evidence="6">
    <location>
        <begin position="676"/>
        <end position="708"/>
    </location>
</feature>
<evidence type="ECO:0000256" key="3">
    <source>
        <dbReference type="ARBA" id="ARBA00023002"/>
    </source>
</evidence>
<evidence type="ECO:0000256" key="7">
    <source>
        <dbReference type="SAM" id="SignalP"/>
    </source>
</evidence>
<feature type="signal peptide" evidence="7">
    <location>
        <begin position="1"/>
        <end position="22"/>
    </location>
</feature>
<keyword evidence="2 7" id="KW-0732">Signal</keyword>
<dbReference type="GO" id="GO:0016491">
    <property type="term" value="F:oxidoreductase activity"/>
    <property type="evidence" value="ECO:0007669"/>
    <property type="project" value="UniProtKB-KW"/>
</dbReference>
<keyword evidence="4" id="KW-1015">Disulfide bond</keyword>
<organism evidence="9 10">
    <name type="scientific">Enhygromyxa salina</name>
    <dbReference type="NCBI Taxonomy" id="215803"/>
    <lineage>
        <taxon>Bacteria</taxon>
        <taxon>Pseudomonadati</taxon>
        <taxon>Myxococcota</taxon>
        <taxon>Polyangia</taxon>
        <taxon>Nannocystales</taxon>
        <taxon>Nannocystaceae</taxon>
        <taxon>Enhygromyxa</taxon>
    </lineage>
</organism>
<dbReference type="Proteomes" id="UP000031599">
    <property type="component" value="Unassembled WGS sequence"/>
</dbReference>
<dbReference type="SUPFAM" id="SSF52833">
    <property type="entry name" value="Thioredoxin-like"/>
    <property type="match status" value="3"/>
</dbReference>